<comment type="caution">
    <text evidence="3">The sequence shown here is derived from an EMBL/GenBank/DDBJ whole genome shotgun (WGS) entry which is preliminary data.</text>
</comment>
<keyword evidence="2" id="KW-0472">Membrane</keyword>
<keyword evidence="2" id="KW-0812">Transmembrane</keyword>
<organism evidence="3 4">
    <name type="scientific">Aduncisulcus paluster</name>
    <dbReference type="NCBI Taxonomy" id="2918883"/>
    <lineage>
        <taxon>Eukaryota</taxon>
        <taxon>Metamonada</taxon>
        <taxon>Carpediemonas-like organisms</taxon>
        <taxon>Aduncisulcus</taxon>
    </lineage>
</organism>
<sequence length="681" mass="76643">MKDSGEKLEIFPQNEEEEWKEFQKLENERQMSDYEATFSKNSIAVILYFIFIIISFTFACYTFVMRELSIYRSQRESIVDLYHKYVPNTISIFYSFEVKIALSITLSFVGVFLMATIYPRPLGNAFFATSFVCLISSILHFVTTLPFPKIASFFFSNNQNCDFSNDYSDDNCESVYSFTFTPYWMWVFNQAFHPMALGIATIVSAFVKEHQEWKLFKNRWLFFFILKLKLRNSPGRHSPHIIMPSQDAIHGKLTLDAQDKDESIPTFKDLRMSDTIHTRSGVMYGSEEDEQKEINQAASTSHGQGLNSYKSKTDEKDDITMTHHERDSSPILHLSSPQSPGYQYQSTSNACLSNITDSASAEGDYREREDVPSTKKTIQPETLSLGSKIIGDDNGGQIVSMVVVEVEEPKGMTLSKKQDQRNAEAVEETLVKHSKLRKDCPAGRMNPAPCMGIGKRRTSTLQCSDGECSEECSDDAVLAEMLVDPHDTDALPISPISQPHGSSVTISKKDINIIDVPLSSSPSLSTHSKKSTVTTPLLVQDQASPLSIAPQSGVILSRYSRNSISKDEDYPGTIPSMDHASDLAGFVPISQQYLTNTRLKRLKKQAMDEIFSQRAITSSMDATAKWLKQMVVNLLLTVFCALCFCSISVILLKVRILYSFEIAVDVVLSTLAIIYLNIREK</sequence>
<feature type="transmembrane region" description="Helical" evidence="2">
    <location>
        <begin position="45"/>
        <end position="64"/>
    </location>
</feature>
<evidence type="ECO:0000313" key="4">
    <source>
        <dbReference type="Proteomes" id="UP001057375"/>
    </source>
</evidence>
<reference evidence="3" key="1">
    <citation type="submission" date="2022-03" db="EMBL/GenBank/DDBJ databases">
        <title>Draft genome sequence of Aduncisulcus paluster, a free-living microaerophilic Fornicata.</title>
        <authorList>
            <person name="Yuyama I."/>
            <person name="Kume K."/>
            <person name="Tamura T."/>
            <person name="Inagaki Y."/>
            <person name="Hashimoto T."/>
        </authorList>
    </citation>
    <scope>NUCLEOTIDE SEQUENCE</scope>
    <source>
        <strain evidence="3">NY0171</strain>
    </source>
</reference>
<gene>
    <name evidence="3" type="ORF">ADUPG1_005902</name>
</gene>
<feature type="transmembrane region" description="Helical" evidence="2">
    <location>
        <begin position="183"/>
        <end position="207"/>
    </location>
</feature>
<feature type="transmembrane region" description="Helical" evidence="2">
    <location>
        <begin position="100"/>
        <end position="118"/>
    </location>
</feature>
<feature type="compositionally biased region" description="Low complexity" evidence="1">
    <location>
        <begin position="335"/>
        <end position="346"/>
    </location>
</feature>
<keyword evidence="2" id="KW-1133">Transmembrane helix</keyword>
<feature type="transmembrane region" description="Helical" evidence="2">
    <location>
        <begin position="658"/>
        <end position="678"/>
    </location>
</feature>
<dbReference type="EMBL" id="BQXS01009684">
    <property type="protein sequence ID" value="GKT31473.1"/>
    <property type="molecule type" value="Genomic_DNA"/>
</dbReference>
<dbReference type="Proteomes" id="UP001057375">
    <property type="component" value="Unassembled WGS sequence"/>
</dbReference>
<feature type="transmembrane region" description="Helical" evidence="2">
    <location>
        <begin position="630"/>
        <end position="652"/>
    </location>
</feature>
<evidence type="ECO:0000313" key="3">
    <source>
        <dbReference type="EMBL" id="GKT31473.1"/>
    </source>
</evidence>
<evidence type="ECO:0000256" key="1">
    <source>
        <dbReference type="SAM" id="MobiDB-lite"/>
    </source>
</evidence>
<name>A0ABQ5KG10_9EUKA</name>
<keyword evidence="4" id="KW-1185">Reference proteome</keyword>
<feature type="compositionally biased region" description="Polar residues" evidence="1">
    <location>
        <begin position="294"/>
        <end position="310"/>
    </location>
</feature>
<proteinExistence type="predicted"/>
<evidence type="ECO:0000256" key="2">
    <source>
        <dbReference type="SAM" id="Phobius"/>
    </source>
</evidence>
<feature type="region of interest" description="Disordered" evidence="1">
    <location>
        <begin position="285"/>
        <end position="346"/>
    </location>
</feature>
<feature type="compositionally biased region" description="Basic and acidic residues" evidence="1">
    <location>
        <begin position="311"/>
        <end position="328"/>
    </location>
</feature>
<protein>
    <submittedName>
        <fullName evidence="3">Uncharacterized protein</fullName>
    </submittedName>
</protein>
<feature type="transmembrane region" description="Helical" evidence="2">
    <location>
        <begin position="125"/>
        <end position="147"/>
    </location>
</feature>
<accession>A0ABQ5KG10</accession>